<dbReference type="Proteomes" id="UP001154282">
    <property type="component" value="Unassembled WGS sequence"/>
</dbReference>
<sequence length="90" mass="9656">MIDDTGTTFQPRNQGEGFSQFGTLYDSPLLPIFSRYGGLRLVESSSSHSQQAPTVCSSGYSWVELLRGLVGGSATLSMSMVGTKNQFGLN</sequence>
<comment type="caution">
    <text evidence="2">The sequence shown here is derived from an EMBL/GenBank/DDBJ whole genome shotgun (WGS) entry which is preliminary data.</text>
</comment>
<keyword evidence="3" id="KW-1185">Reference proteome</keyword>
<feature type="region of interest" description="Disordered" evidence="1">
    <location>
        <begin position="1"/>
        <end position="20"/>
    </location>
</feature>
<evidence type="ECO:0000313" key="2">
    <source>
        <dbReference type="EMBL" id="CAI0476454.1"/>
    </source>
</evidence>
<protein>
    <submittedName>
        <fullName evidence="2">Uncharacterized protein</fullName>
    </submittedName>
</protein>
<dbReference type="AlphaFoldDB" id="A0AAV0PYY9"/>
<dbReference type="EMBL" id="CAMGYJ010000009">
    <property type="protein sequence ID" value="CAI0476454.1"/>
    <property type="molecule type" value="Genomic_DNA"/>
</dbReference>
<gene>
    <name evidence="2" type="ORF">LITE_LOCUS40791</name>
</gene>
<evidence type="ECO:0000313" key="3">
    <source>
        <dbReference type="Proteomes" id="UP001154282"/>
    </source>
</evidence>
<proteinExistence type="predicted"/>
<name>A0AAV0PYY9_9ROSI</name>
<organism evidence="2 3">
    <name type="scientific">Linum tenue</name>
    <dbReference type="NCBI Taxonomy" id="586396"/>
    <lineage>
        <taxon>Eukaryota</taxon>
        <taxon>Viridiplantae</taxon>
        <taxon>Streptophyta</taxon>
        <taxon>Embryophyta</taxon>
        <taxon>Tracheophyta</taxon>
        <taxon>Spermatophyta</taxon>
        <taxon>Magnoliopsida</taxon>
        <taxon>eudicotyledons</taxon>
        <taxon>Gunneridae</taxon>
        <taxon>Pentapetalae</taxon>
        <taxon>rosids</taxon>
        <taxon>fabids</taxon>
        <taxon>Malpighiales</taxon>
        <taxon>Linaceae</taxon>
        <taxon>Linum</taxon>
    </lineage>
</organism>
<evidence type="ECO:0000256" key="1">
    <source>
        <dbReference type="SAM" id="MobiDB-lite"/>
    </source>
</evidence>
<accession>A0AAV0PYY9</accession>
<reference evidence="2" key="1">
    <citation type="submission" date="2022-08" db="EMBL/GenBank/DDBJ databases">
        <authorList>
            <person name="Gutierrez-Valencia J."/>
        </authorList>
    </citation>
    <scope>NUCLEOTIDE SEQUENCE</scope>
</reference>